<evidence type="ECO:0000259" key="1">
    <source>
        <dbReference type="PROSITE" id="PS51819"/>
    </source>
</evidence>
<dbReference type="KEGG" id="aee:IM676_15775"/>
<protein>
    <submittedName>
        <fullName evidence="2">VOC family protein</fullName>
    </submittedName>
</protein>
<dbReference type="Pfam" id="PF00903">
    <property type="entry name" value="Glyoxalase"/>
    <property type="match status" value="1"/>
</dbReference>
<organism evidence="2 3">
    <name type="scientific">Anabaenopsis elenkinii CCIBt3563</name>
    <dbReference type="NCBI Taxonomy" id="2779889"/>
    <lineage>
        <taxon>Bacteria</taxon>
        <taxon>Bacillati</taxon>
        <taxon>Cyanobacteriota</taxon>
        <taxon>Cyanophyceae</taxon>
        <taxon>Nostocales</taxon>
        <taxon>Nodulariaceae</taxon>
        <taxon>Anabaenopsis</taxon>
    </lineage>
</organism>
<evidence type="ECO:0000313" key="2">
    <source>
        <dbReference type="EMBL" id="QOV24748.1"/>
    </source>
</evidence>
<keyword evidence="3" id="KW-1185">Reference proteome</keyword>
<dbReference type="PROSITE" id="PS51819">
    <property type="entry name" value="VOC"/>
    <property type="match status" value="1"/>
</dbReference>
<dbReference type="Gene3D" id="3.10.180.10">
    <property type="entry name" value="2,3-Dihydroxybiphenyl 1,2-Dioxygenase, domain 1"/>
    <property type="match status" value="1"/>
</dbReference>
<dbReference type="AlphaFoldDB" id="A0A7S6U7J4"/>
<dbReference type="RefSeq" id="WP_200990238.1">
    <property type="nucleotide sequence ID" value="NZ_CP063311.1"/>
</dbReference>
<dbReference type="CDD" id="cd08351">
    <property type="entry name" value="ChaP_like"/>
    <property type="match status" value="1"/>
</dbReference>
<dbReference type="InterPro" id="IPR004360">
    <property type="entry name" value="Glyas_Fos-R_dOase_dom"/>
</dbReference>
<dbReference type="EMBL" id="CP063311">
    <property type="protein sequence ID" value="QOV24748.1"/>
    <property type="molecule type" value="Genomic_DNA"/>
</dbReference>
<accession>A0A7S6U7J4</accession>
<dbReference type="InterPro" id="IPR029068">
    <property type="entry name" value="Glyas_Bleomycin-R_OHBP_Dase"/>
</dbReference>
<feature type="domain" description="VOC" evidence="1">
    <location>
        <begin position="4"/>
        <end position="120"/>
    </location>
</feature>
<proteinExistence type="predicted"/>
<name>A0A7S6U7J4_9CYAN</name>
<reference evidence="3" key="1">
    <citation type="submission" date="2020-10" db="EMBL/GenBank/DDBJ databases">
        <title>Genome-based taxonomic classification of the species Anabaenopsis elenkinii.</title>
        <authorList>
            <person name="Delbaje E."/>
            <person name="Andreote A.P.D."/>
            <person name="Pellegrinetti T.A."/>
            <person name="Cruz R.B."/>
            <person name="Branco L.H.Z."/>
            <person name="Fiore M.F."/>
        </authorList>
    </citation>
    <scope>NUCLEOTIDE SEQUENCE [LARGE SCALE GENOMIC DNA]</scope>
    <source>
        <strain evidence="3">CCIBt3563</strain>
    </source>
</reference>
<dbReference type="SUPFAM" id="SSF54593">
    <property type="entry name" value="Glyoxalase/Bleomycin resistance protein/Dihydroxybiphenyl dioxygenase"/>
    <property type="match status" value="1"/>
</dbReference>
<sequence length="121" mass="13910">MTITLNHTIVPAHDKEKSAQFFAGIFGLKLDTPVGHFAAVRINDQLTLDFADRENFDSHHYAFHVSDEEFDSIFTRIKEIGIEYSSDPMHEHKGEINHRMGGRGFYFYDLDGHNLELLTRG</sequence>
<dbReference type="Proteomes" id="UP000593846">
    <property type="component" value="Chromosome"/>
</dbReference>
<evidence type="ECO:0000313" key="3">
    <source>
        <dbReference type="Proteomes" id="UP000593846"/>
    </source>
</evidence>
<gene>
    <name evidence="2" type="ORF">IM676_15775</name>
</gene>
<dbReference type="InterPro" id="IPR037523">
    <property type="entry name" value="VOC_core"/>
</dbReference>